<sequence>MKKKNGGFSSEIRMKVFDAIVAQVPTKHISSLIKRFSLRSGITSTDIPHRSTVETMVREL</sequence>
<keyword evidence="2" id="KW-1185">Reference proteome</keyword>
<comment type="caution">
    <text evidence="1">The sequence shown here is derived from an EMBL/GenBank/DDBJ whole genome shotgun (WGS) entry which is preliminary data.</text>
</comment>
<protein>
    <submittedName>
        <fullName evidence="1">Uncharacterized protein</fullName>
    </submittedName>
</protein>
<evidence type="ECO:0000313" key="1">
    <source>
        <dbReference type="EMBL" id="KAK2155808.1"/>
    </source>
</evidence>
<dbReference type="EMBL" id="JAODUP010000230">
    <property type="protein sequence ID" value="KAK2155808.1"/>
    <property type="molecule type" value="Genomic_DNA"/>
</dbReference>
<dbReference type="AlphaFoldDB" id="A0AAD9JM91"/>
<proteinExistence type="predicted"/>
<organism evidence="1 2">
    <name type="scientific">Paralvinella palmiformis</name>
    <dbReference type="NCBI Taxonomy" id="53620"/>
    <lineage>
        <taxon>Eukaryota</taxon>
        <taxon>Metazoa</taxon>
        <taxon>Spiralia</taxon>
        <taxon>Lophotrochozoa</taxon>
        <taxon>Annelida</taxon>
        <taxon>Polychaeta</taxon>
        <taxon>Sedentaria</taxon>
        <taxon>Canalipalpata</taxon>
        <taxon>Terebellida</taxon>
        <taxon>Terebelliformia</taxon>
        <taxon>Alvinellidae</taxon>
        <taxon>Paralvinella</taxon>
    </lineage>
</organism>
<gene>
    <name evidence="1" type="ORF">LSH36_230g00011</name>
</gene>
<reference evidence="1" key="1">
    <citation type="journal article" date="2023" name="Mol. Biol. Evol.">
        <title>Third-Generation Sequencing Reveals the Adaptive Role of the Epigenome in Three Deep-Sea Polychaetes.</title>
        <authorList>
            <person name="Perez M."/>
            <person name="Aroh O."/>
            <person name="Sun Y."/>
            <person name="Lan Y."/>
            <person name="Juniper S.K."/>
            <person name="Young C.R."/>
            <person name="Angers B."/>
            <person name="Qian P.Y."/>
        </authorList>
    </citation>
    <scope>NUCLEOTIDE SEQUENCE</scope>
    <source>
        <strain evidence="1">P08H-3</strain>
    </source>
</reference>
<evidence type="ECO:0000313" key="2">
    <source>
        <dbReference type="Proteomes" id="UP001208570"/>
    </source>
</evidence>
<dbReference type="Proteomes" id="UP001208570">
    <property type="component" value="Unassembled WGS sequence"/>
</dbReference>
<name>A0AAD9JM91_9ANNE</name>
<accession>A0AAD9JM91</accession>